<dbReference type="OrthoDB" id="3453230at2"/>
<sequence length="353" mass="37188">MRDSAVRDSGTRDASPSRRHLDLLDRQLAHALQIDGRVPFSRIAAAIGTSDRTVARRYHRLRADGVLRVVGLPDARSLGLVDWAVRIQCTPDASVAIAAALVERADTSWVGLASGGTEITCITRAQGGSAQGSMLLSKLPRTPRITGVTAHCILRPVAGLAGWPGRTEALDARQAEELSRLAAPGAPSRDVRPGAADDRLFAVLAKDGRAGVPELAAATGWSESTVRRRIDELRSAGVLYFDVEIDPALYGYPYEAMLWLTVAPGELGTVAEALAGHPEVAFAAAVTGPSNMMAIVIVRDGDALYDYLATRVGALPGVRGAETTLVTRHVKRGGALVTPRRPPGPRGAAPAPS</sequence>
<dbReference type="PROSITE" id="PS50956">
    <property type="entry name" value="HTH_ASNC_2"/>
    <property type="match status" value="2"/>
</dbReference>
<dbReference type="Gene3D" id="3.30.70.920">
    <property type="match status" value="1"/>
</dbReference>
<dbReference type="SUPFAM" id="SSF46785">
    <property type="entry name" value="Winged helix' DNA-binding domain"/>
    <property type="match status" value="2"/>
</dbReference>
<dbReference type="GO" id="GO:0043565">
    <property type="term" value="F:sequence-specific DNA binding"/>
    <property type="evidence" value="ECO:0007669"/>
    <property type="project" value="InterPro"/>
</dbReference>
<keyword evidence="1" id="KW-0805">Transcription regulation</keyword>
<dbReference type="InterPro" id="IPR011008">
    <property type="entry name" value="Dimeric_a/b-barrel"/>
</dbReference>
<comment type="caution">
    <text evidence="6">The sequence shown here is derived from an EMBL/GenBank/DDBJ whole genome shotgun (WGS) entry which is preliminary data.</text>
</comment>
<dbReference type="InterPro" id="IPR036390">
    <property type="entry name" value="WH_DNA-bd_sf"/>
</dbReference>
<keyword evidence="2" id="KW-0238">DNA-binding</keyword>
<dbReference type="EMBL" id="NHZO01000154">
    <property type="protein sequence ID" value="PHQ49766.1"/>
    <property type="molecule type" value="Genomic_DNA"/>
</dbReference>
<accession>A0A2G1XEW1</accession>
<dbReference type="GO" id="GO:0043200">
    <property type="term" value="P:response to amino acid"/>
    <property type="evidence" value="ECO:0007669"/>
    <property type="project" value="TreeGrafter"/>
</dbReference>
<evidence type="ECO:0000256" key="4">
    <source>
        <dbReference type="SAM" id="MobiDB-lite"/>
    </source>
</evidence>
<dbReference type="InterPro" id="IPR000485">
    <property type="entry name" value="AsnC-type_HTH_dom"/>
</dbReference>
<evidence type="ECO:0000256" key="2">
    <source>
        <dbReference type="ARBA" id="ARBA00023125"/>
    </source>
</evidence>
<dbReference type="InterPro" id="IPR036388">
    <property type="entry name" value="WH-like_DNA-bd_sf"/>
</dbReference>
<feature type="region of interest" description="Disordered" evidence="4">
    <location>
        <begin position="333"/>
        <end position="353"/>
    </location>
</feature>
<dbReference type="PANTHER" id="PTHR30154:SF34">
    <property type="entry name" value="TRANSCRIPTIONAL REGULATOR AZLB"/>
    <property type="match status" value="1"/>
</dbReference>
<organism evidence="6 7">
    <name type="scientific">Streptomyces cinnamoneus</name>
    <name type="common">Streptoverticillium cinnamoneum</name>
    <dbReference type="NCBI Taxonomy" id="53446"/>
    <lineage>
        <taxon>Bacteria</taxon>
        <taxon>Bacillati</taxon>
        <taxon>Actinomycetota</taxon>
        <taxon>Actinomycetes</taxon>
        <taxon>Kitasatosporales</taxon>
        <taxon>Streptomycetaceae</taxon>
        <taxon>Streptomyces</taxon>
        <taxon>Streptomyces cinnamoneus group</taxon>
    </lineage>
</organism>
<feature type="compositionally biased region" description="Pro residues" evidence="4">
    <location>
        <begin position="340"/>
        <end position="353"/>
    </location>
</feature>
<dbReference type="AlphaFoldDB" id="A0A2G1XEW1"/>
<name>A0A2G1XEW1_STRCJ</name>
<keyword evidence="7" id="KW-1185">Reference proteome</keyword>
<keyword evidence="3" id="KW-0804">Transcription</keyword>
<evidence type="ECO:0000256" key="1">
    <source>
        <dbReference type="ARBA" id="ARBA00023015"/>
    </source>
</evidence>
<evidence type="ECO:0000313" key="6">
    <source>
        <dbReference type="EMBL" id="PHQ49766.1"/>
    </source>
</evidence>
<evidence type="ECO:0000259" key="5">
    <source>
        <dbReference type="PROSITE" id="PS50956"/>
    </source>
</evidence>
<gene>
    <name evidence="6" type="ORF">BLA24_27015</name>
</gene>
<feature type="domain" description="HTH asnC-type" evidence="5">
    <location>
        <begin position="21"/>
        <end position="81"/>
    </location>
</feature>
<dbReference type="Pfam" id="PF01037">
    <property type="entry name" value="AsnC_trans_reg"/>
    <property type="match status" value="1"/>
</dbReference>
<dbReference type="Gene3D" id="1.10.10.10">
    <property type="entry name" value="Winged helix-like DNA-binding domain superfamily/Winged helix DNA-binding domain"/>
    <property type="match status" value="2"/>
</dbReference>
<dbReference type="InterPro" id="IPR019887">
    <property type="entry name" value="Tscrpt_reg_AsnC/Lrp_C"/>
</dbReference>
<dbReference type="SMART" id="SM00344">
    <property type="entry name" value="HTH_ASNC"/>
    <property type="match status" value="1"/>
</dbReference>
<evidence type="ECO:0000256" key="3">
    <source>
        <dbReference type="ARBA" id="ARBA00023163"/>
    </source>
</evidence>
<dbReference type="PANTHER" id="PTHR30154">
    <property type="entry name" value="LEUCINE-RESPONSIVE REGULATORY PROTEIN"/>
    <property type="match status" value="1"/>
</dbReference>
<proteinExistence type="predicted"/>
<evidence type="ECO:0000313" key="7">
    <source>
        <dbReference type="Proteomes" id="UP000222531"/>
    </source>
</evidence>
<reference evidence="6 7" key="1">
    <citation type="journal article" date="2017" name="Biochemistry">
        <title>Identification of the Biosynthetic Pathway for the Antibiotic Bicyclomycin.</title>
        <authorList>
            <person name="Patteson J."/>
            <person name="Cai W."/>
            <person name="Johnson R.A."/>
            <person name="Santa Maria K."/>
            <person name="Li B."/>
        </authorList>
    </citation>
    <scope>NUCLEOTIDE SEQUENCE [LARGE SCALE GENOMIC DNA]</scope>
    <source>
        <strain evidence="6 7">ATCC 21532</strain>
    </source>
</reference>
<dbReference type="Proteomes" id="UP000222531">
    <property type="component" value="Unassembled WGS sequence"/>
</dbReference>
<dbReference type="PRINTS" id="PR00033">
    <property type="entry name" value="HTHASNC"/>
</dbReference>
<dbReference type="SUPFAM" id="SSF54909">
    <property type="entry name" value="Dimeric alpha+beta barrel"/>
    <property type="match status" value="1"/>
</dbReference>
<dbReference type="GO" id="GO:0005829">
    <property type="term" value="C:cytosol"/>
    <property type="evidence" value="ECO:0007669"/>
    <property type="project" value="TreeGrafter"/>
</dbReference>
<feature type="domain" description="HTH asnC-type" evidence="5">
    <location>
        <begin position="202"/>
        <end position="253"/>
    </location>
</feature>
<dbReference type="Pfam" id="PF13404">
    <property type="entry name" value="HTH_AsnC-type"/>
    <property type="match status" value="2"/>
</dbReference>
<protein>
    <recommendedName>
        <fullName evidence="5">HTH asnC-type domain-containing protein</fullName>
    </recommendedName>
</protein>
<dbReference type="InterPro" id="IPR019888">
    <property type="entry name" value="Tscrpt_reg_AsnC-like"/>
</dbReference>